<protein>
    <submittedName>
        <fullName evidence="3">Extracellular solute-binding protein</fullName>
    </submittedName>
</protein>
<dbReference type="OrthoDB" id="2510110at2"/>
<feature type="compositionally biased region" description="Low complexity" evidence="1">
    <location>
        <begin position="37"/>
        <end position="52"/>
    </location>
</feature>
<dbReference type="InterPro" id="IPR050490">
    <property type="entry name" value="Bact_solute-bd_prot1"/>
</dbReference>
<feature type="region of interest" description="Disordered" evidence="1">
    <location>
        <begin position="32"/>
        <end position="52"/>
    </location>
</feature>
<keyword evidence="2" id="KW-0732">Signal</keyword>
<keyword evidence="4" id="KW-1185">Reference proteome</keyword>
<evidence type="ECO:0000256" key="1">
    <source>
        <dbReference type="SAM" id="MobiDB-lite"/>
    </source>
</evidence>
<organism evidence="3 4">
    <name type="scientific">Paenibacillus psychroresistens</name>
    <dbReference type="NCBI Taxonomy" id="1778678"/>
    <lineage>
        <taxon>Bacteria</taxon>
        <taxon>Bacillati</taxon>
        <taxon>Bacillota</taxon>
        <taxon>Bacilli</taxon>
        <taxon>Bacillales</taxon>
        <taxon>Paenibacillaceae</taxon>
        <taxon>Paenibacillus</taxon>
    </lineage>
</organism>
<evidence type="ECO:0000313" key="3">
    <source>
        <dbReference type="EMBL" id="QGQ94019.1"/>
    </source>
</evidence>
<dbReference type="KEGG" id="ppsc:EHS13_03385"/>
<dbReference type="AlphaFoldDB" id="A0A6B8RCJ8"/>
<feature type="signal peptide" evidence="2">
    <location>
        <begin position="1"/>
        <end position="24"/>
    </location>
</feature>
<dbReference type="EMBL" id="CP034235">
    <property type="protein sequence ID" value="QGQ94019.1"/>
    <property type="molecule type" value="Genomic_DNA"/>
</dbReference>
<proteinExistence type="predicted"/>
<dbReference type="Gene3D" id="3.40.190.10">
    <property type="entry name" value="Periplasmic binding protein-like II"/>
    <property type="match status" value="2"/>
</dbReference>
<gene>
    <name evidence="3" type="ORF">EHS13_03385</name>
</gene>
<dbReference type="SUPFAM" id="SSF53850">
    <property type="entry name" value="Periplasmic binding protein-like II"/>
    <property type="match status" value="1"/>
</dbReference>
<evidence type="ECO:0000256" key="2">
    <source>
        <dbReference type="SAM" id="SignalP"/>
    </source>
</evidence>
<dbReference type="RefSeq" id="WP_155699016.1">
    <property type="nucleotide sequence ID" value="NZ_CP034235.1"/>
</dbReference>
<reference evidence="4" key="1">
    <citation type="submission" date="2018-11" db="EMBL/GenBank/DDBJ databases">
        <title>Complete genome sequence of Paenibacillus sp. ML311-T8.</title>
        <authorList>
            <person name="Nam Y.-D."/>
            <person name="Kang J."/>
            <person name="Chung W.-H."/>
            <person name="Park Y.S."/>
        </authorList>
    </citation>
    <scope>NUCLEOTIDE SEQUENCE [LARGE SCALE GENOMIC DNA]</scope>
    <source>
        <strain evidence="4">ML311-T8</strain>
    </source>
</reference>
<feature type="chain" id="PRO_5025438865" evidence="2">
    <location>
        <begin position="25"/>
        <end position="483"/>
    </location>
</feature>
<dbReference type="PROSITE" id="PS51257">
    <property type="entry name" value="PROKAR_LIPOPROTEIN"/>
    <property type="match status" value="1"/>
</dbReference>
<dbReference type="PANTHER" id="PTHR43649:SF12">
    <property type="entry name" value="DIACETYLCHITOBIOSE BINDING PROTEIN DASA"/>
    <property type="match status" value="1"/>
</dbReference>
<accession>A0A6B8RCJ8</accession>
<dbReference type="PANTHER" id="PTHR43649">
    <property type="entry name" value="ARABINOSE-BINDING PROTEIN-RELATED"/>
    <property type="match status" value="1"/>
</dbReference>
<dbReference type="Proteomes" id="UP000426246">
    <property type="component" value="Chromosome"/>
</dbReference>
<name>A0A6B8RCJ8_9BACL</name>
<sequence length="483" mass="52363">MTTSQKMLRSFAILLSAIMVFTLAACGGSNSSTETNSPAATDSSTASATPAESVAPKSDIKLTMWNFKVAFDPGLKAVADAYKLKTGVSVETQLTTPDDAYRQKTTAAAAANELPDMYLYWAGAGGGAFDGRAMNWADELDKDKAWKDSFFPSAFNSIVINQGNLDGWQKDEKASQWSKERKVGESYGIPLDIGSFYTIYGNAKLIKEAGLPTTAPADMEEWLANMNTIKAKTGVPGLVFSGKTFSVYENWMANFQDYMKNGPEEYTKFMNRESKMTDPAHMQIAQFIEDVTKSGNMLPGIVGLDIDPADQAFASGKAAYNLGGTFSFASFSKMGMDPKDIISFRVPAYKGSKIPDAKVTPFPLVQVVVSDKGKNKQAAIDFVKYLTSEEGMVLYANGAFDIPAVNVKNKEALNGAISSMLSSMSTESNWYSENAGVSDKVFGPEWNKFHEMKQKIILGAATAKQAAEEFDKAAAAEKAKEKK</sequence>
<evidence type="ECO:0000313" key="4">
    <source>
        <dbReference type="Proteomes" id="UP000426246"/>
    </source>
</evidence>